<evidence type="ECO:0000313" key="4">
    <source>
        <dbReference type="EMBL" id="TGZ83207.1"/>
    </source>
</evidence>
<dbReference type="AlphaFoldDB" id="A0A4S2N2A9"/>
<evidence type="ECO:0000256" key="1">
    <source>
        <dbReference type="SAM" id="MobiDB-lite"/>
    </source>
</evidence>
<protein>
    <submittedName>
        <fullName evidence="4">Uncharacterized protein</fullName>
    </submittedName>
</protein>
<evidence type="ECO:0000313" key="5">
    <source>
        <dbReference type="Proteomes" id="UP000298138"/>
    </source>
</evidence>
<dbReference type="EMBL" id="ML220114">
    <property type="protein sequence ID" value="TGZ83207.1"/>
    <property type="molecule type" value="Genomic_DNA"/>
</dbReference>
<feature type="region of interest" description="Disordered" evidence="1">
    <location>
        <begin position="811"/>
        <end position="838"/>
    </location>
</feature>
<evidence type="ECO:0000259" key="3">
    <source>
        <dbReference type="Pfam" id="PF22542"/>
    </source>
</evidence>
<name>A0A4S2N2A9_9PEZI</name>
<accession>A0A4S2N2A9</accession>
<dbReference type="InterPro" id="IPR053881">
    <property type="entry name" value="Utp8_C"/>
</dbReference>
<dbReference type="Pfam" id="PF10395">
    <property type="entry name" value="Utp8_b_propeller"/>
    <property type="match status" value="1"/>
</dbReference>
<dbReference type="InParanoid" id="A0A4S2N2A9"/>
<feature type="domain" description="Utp8 beta-propeller" evidence="2">
    <location>
        <begin position="33"/>
        <end position="360"/>
    </location>
</feature>
<feature type="region of interest" description="Disordered" evidence="1">
    <location>
        <begin position="927"/>
        <end position="946"/>
    </location>
</feature>
<dbReference type="OrthoDB" id="5330858at2759"/>
<feature type="compositionally biased region" description="Basic and acidic residues" evidence="1">
    <location>
        <begin position="935"/>
        <end position="946"/>
    </location>
</feature>
<organism evidence="4 5">
    <name type="scientific">Ascodesmis nigricans</name>
    <dbReference type="NCBI Taxonomy" id="341454"/>
    <lineage>
        <taxon>Eukaryota</taxon>
        <taxon>Fungi</taxon>
        <taxon>Dikarya</taxon>
        <taxon>Ascomycota</taxon>
        <taxon>Pezizomycotina</taxon>
        <taxon>Pezizomycetes</taxon>
        <taxon>Pezizales</taxon>
        <taxon>Ascodesmidaceae</taxon>
        <taxon>Ascodesmis</taxon>
    </lineage>
</organism>
<sequence length="971" mass="105287">MPSSSVELSAPYTLFRLSLPHGAAYRACHTTPVESRKRKRSVELAAAVDGDAVHIYDPRTTKTVSSYAVPSTTRFSCAPTSAIHTADSQKKLRRTYAATSAPKKELFCWQESLDDAGGVERFSTNTNCKRDVVHLIDPPQTQRNNGNERGVVAVFTDGSLKAYSPGLKKEKWALESPVSGSTILYAATTTFATARKALFKNRPALLAAFQDADSPPTILLLLARKQKSLAIRILGVPSHGSRPARNLVTIVLPGQAAADSSFALHFPSATLYHLTSSALTTYDLAQEKAPRTSSLVLPACGSESIQPPSMLRISSSSVLVATSEGVSLYDTKFGSLQAHVSLDSQPSTALMSRASTPASSAAPPTGEISLTSYMSELDLAVGFTQNGIVGIQLRFPNPAEWTRNGTSLMDAICKGVKSLQVNDLPSADNNELATQIANRNHQIDATIDRLRECVANKDDAGFDRIFCDFAGFDISKAVTSEPSAQSNGVVNGSAGSDEDTAVAKIQSPFETPFKIPKPSKTVLPTRFTHAVLGLCFTKNSTAEDKKMKFTIFPAYTLRYLVKTGNFSTLPLPVQDGLVEALIDQDPSMRTAEWFLRYLPELSIHEVVRAIQLCLISTRASIKQQTAVLRTSLTRLAAFSHSAIISVLQDLPSETQFLLVRLLENELLDYELDASETLGINDIRTIADLLTALVDAIGMSGLLLPETEELLQTLAMDVDDALVSVEEAAELKGLLEELFRHINWTPSTMAAYKSAKITASSSSSKKKAITATTTTITTSTAPIQLSASTQSYIEKARAKKARRLARIEAAKAGLPPPPATPKPVKRLKPTFPNNVPIGISPKKFLKEQRKQEKSRRDAKARKKFIEKMQNRSERSVGHKKMLRLMGVTRAHLEKQDQPVPTKMAVQSSPILPMGVAALRRLANPSYGGGEGLGAEFRPREEKEEKEGASTMAGVFWREGLAAGVYSVESVVV</sequence>
<reference evidence="4 5" key="1">
    <citation type="submission" date="2019-04" db="EMBL/GenBank/DDBJ databases">
        <title>Comparative genomics and transcriptomics to analyze fruiting body development in filamentous ascomycetes.</title>
        <authorList>
            <consortium name="DOE Joint Genome Institute"/>
            <person name="Lutkenhaus R."/>
            <person name="Traeger S."/>
            <person name="Breuer J."/>
            <person name="Kuo A."/>
            <person name="Lipzen A."/>
            <person name="Pangilinan J."/>
            <person name="Dilworth D."/>
            <person name="Sandor L."/>
            <person name="Poggeler S."/>
            <person name="Barry K."/>
            <person name="Grigoriev I.V."/>
            <person name="Nowrousian M."/>
        </authorList>
    </citation>
    <scope>NUCLEOTIDE SEQUENCE [LARGE SCALE GENOMIC DNA]</scope>
    <source>
        <strain evidence="4 5">CBS 389.68</strain>
    </source>
</reference>
<evidence type="ECO:0000259" key="2">
    <source>
        <dbReference type="Pfam" id="PF10395"/>
    </source>
</evidence>
<keyword evidence="5" id="KW-1185">Reference proteome</keyword>
<dbReference type="InterPro" id="IPR018843">
    <property type="entry name" value="Utp8_b-prop"/>
</dbReference>
<feature type="domain" description="Utp8 C-terminal" evidence="3">
    <location>
        <begin position="430"/>
        <end position="768"/>
    </location>
</feature>
<proteinExistence type="predicted"/>
<dbReference type="STRING" id="341454.A0A4S2N2A9"/>
<gene>
    <name evidence="4" type="ORF">EX30DRAFT_150223</name>
</gene>
<dbReference type="Pfam" id="PF22542">
    <property type="entry name" value="Utp8_C"/>
    <property type="match status" value="1"/>
</dbReference>
<dbReference type="Proteomes" id="UP000298138">
    <property type="component" value="Unassembled WGS sequence"/>
</dbReference>